<accession>A0A0D6PD20</accession>
<protein>
    <submittedName>
        <fullName evidence="1">Uncharacterized protein</fullName>
    </submittedName>
</protein>
<sequence>MSCLQSQSSSTASGTVKRHAISKKRVYYGRASGNYPRDNIRVTQPGACLQRVFNMQGYVIIIAHSCRNATL</sequence>
<evidence type="ECO:0000313" key="2">
    <source>
        <dbReference type="Proteomes" id="UP000032668"/>
    </source>
</evidence>
<dbReference type="AlphaFoldDB" id="A0A0D6PD20"/>
<keyword evidence="2" id="KW-1185">Reference proteome</keyword>
<reference evidence="1 2" key="1">
    <citation type="submission" date="2012-11" db="EMBL/GenBank/DDBJ databases">
        <title>Whole genome sequence of Acidocella aminolytica 101 = DSM 11237.</title>
        <authorList>
            <person name="Azuma Y."/>
            <person name="Higashiura N."/>
            <person name="Hirakawa H."/>
            <person name="Matsushita K."/>
        </authorList>
    </citation>
    <scope>NUCLEOTIDE SEQUENCE [LARGE SCALE GENOMIC DNA]</scope>
    <source>
        <strain evidence="2">101 / DSM 11237</strain>
    </source>
</reference>
<comment type="caution">
    <text evidence="1">The sequence shown here is derived from an EMBL/GenBank/DDBJ whole genome shotgun (WGS) entry which is preliminary data.</text>
</comment>
<gene>
    <name evidence="1" type="ORF">Aam_020_010</name>
</gene>
<dbReference type="EMBL" id="BANC01000020">
    <property type="protein sequence ID" value="GAN79246.1"/>
    <property type="molecule type" value="Genomic_DNA"/>
</dbReference>
<organism evidence="1 2">
    <name type="scientific">Acidocella aminolytica 101 = DSM 11237</name>
    <dbReference type="NCBI Taxonomy" id="1120923"/>
    <lineage>
        <taxon>Bacteria</taxon>
        <taxon>Pseudomonadati</taxon>
        <taxon>Pseudomonadota</taxon>
        <taxon>Alphaproteobacteria</taxon>
        <taxon>Acetobacterales</taxon>
        <taxon>Acidocellaceae</taxon>
        <taxon>Acidocella</taxon>
    </lineage>
</organism>
<name>A0A0D6PD20_9PROT</name>
<evidence type="ECO:0000313" key="1">
    <source>
        <dbReference type="EMBL" id="GAN79246.1"/>
    </source>
</evidence>
<proteinExistence type="predicted"/>
<dbReference type="Proteomes" id="UP000032668">
    <property type="component" value="Unassembled WGS sequence"/>
</dbReference>